<feature type="transmembrane region" description="Helical" evidence="1">
    <location>
        <begin position="6"/>
        <end position="30"/>
    </location>
</feature>
<name>A0A923NLF3_9FIRM</name>
<dbReference type="Proteomes" id="UP000602647">
    <property type="component" value="Unassembled WGS sequence"/>
</dbReference>
<dbReference type="RefSeq" id="WP_187301937.1">
    <property type="nucleotide sequence ID" value="NZ_JACRYT010000002.1"/>
</dbReference>
<keyword evidence="1" id="KW-0812">Transmembrane</keyword>
<evidence type="ECO:0000256" key="1">
    <source>
        <dbReference type="SAM" id="Phobius"/>
    </source>
</evidence>
<sequence>MDLATTINIILCILSFLLAAISVIIVVLTLKQNSKMIEQSTRPYISIYGRVTNFQNPSYYLVLKNFGSSGAEIVSLDCSSNLKAYCFDEDHVPFSASAGSYVAPGQSVLSVIDSLKFTSDMEPFVFKISYRSATKTYNDEFFINPNAEICNVQTRASTKDKELKIISYTLQDLVEKHL</sequence>
<organism evidence="2 3">
    <name type="scientific">Zhenpiania hominis</name>
    <dbReference type="NCBI Taxonomy" id="2763644"/>
    <lineage>
        <taxon>Bacteria</taxon>
        <taxon>Bacillati</taxon>
        <taxon>Bacillota</taxon>
        <taxon>Clostridia</taxon>
        <taxon>Peptostreptococcales</taxon>
        <taxon>Anaerovoracaceae</taxon>
        <taxon>Zhenpiania</taxon>
    </lineage>
</organism>
<evidence type="ECO:0000313" key="2">
    <source>
        <dbReference type="EMBL" id="MBC6678755.1"/>
    </source>
</evidence>
<dbReference type="EMBL" id="JACRYT010000002">
    <property type="protein sequence ID" value="MBC6678755.1"/>
    <property type="molecule type" value="Genomic_DNA"/>
</dbReference>
<keyword evidence="1" id="KW-1133">Transmembrane helix</keyword>
<dbReference type="AlphaFoldDB" id="A0A923NLF3"/>
<evidence type="ECO:0000313" key="3">
    <source>
        <dbReference type="Proteomes" id="UP000602647"/>
    </source>
</evidence>
<protein>
    <submittedName>
        <fullName evidence="2">Uncharacterized protein</fullName>
    </submittedName>
</protein>
<proteinExistence type="predicted"/>
<keyword evidence="1" id="KW-0472">Membrane</keyword>
<gene>
    <name evidence="2" type="ORF">H9L42_02805</name>
</gene>
<accession>A0A923NLF3</accession>
<keyword evidence="3" id="KW-1185">Reference proteome</keyword>
<reference evidence="2" key="1">
    <citation type="submission" date="2020-08" db="EMBL/GenBank/DDBJ databases">
        <title>Genome public.</title>
        <authorList>
            <person name="Liu C."/>
            <person name="Sun Q."/>
        </authorList>
    </citation>
    <scope>NUCLEOTIDE SEQUENCE</scope>
    <source>
        <strain evidence="2">BX12</strain>
    </source>
</reference>
<comment type="caution">
    <text evidence="2">The sequence shown here is derived from an EMBL/GenBank/DDBJ whole genome shotgun (WGS) entry which is preliminary data.</text>
</comment>